<dbReference type="PANTHER" id="PTHR43544">
    <property type="entry name" value="SHORT-CHAIN DEHYDROGENASE/REDUCTASE"/>
    <property type="match status" value="1"/>
</dbReference>
<dbReference type="Proteomes" id="UP001267407">
    <property type="component" value="Unassembled WGS sequence"/>
</dbReference>
<proteinExistence type="predicted"/>
<gene>
    <name evidence="1" type="ORF">RKA07_00460</name>
</gene>
<dbReference type="SUPFAM" id="SSF51735">
    <property type="entry name" value="NAD(P)-binding Rossmann-fold domains"/>
    <property type="match status" value="1"/>
</dbReference>
<dbReference type="InterPro" id="IPR002347">
    <property type="entry name" value="SDR_fam"/>
</dbReference>
<dbReference type="Gene3D" id="3.40.50.720">
    <property type="entry name" value="NAD(P)-binding Rossmann-like Domain"/>
    <property type="match status" value="1"/>
</dbReference>
<sequence>MKLIVVAGVSGAIGYALAEACLARDEESRVIGLCREPLKVPEPLRSHSRVNLLAWDAEEEQSPQKVALALEKVIPASRGIDTFLYAAGLLHNDDIFPEKRLEDLKAMSMARAFAVNATGFATLAQALLPWLRHREFKRVVAISAKVGSIEDNRLGGWYAYRSSKAALNMLVRTLSVELPRRCKPIACLALHPGTTDSGLSNPFTQSLAHLQVHSPAETAGNLLSVIEGITPMENGCFLSWDGSVLPW</sequence>
<protein>
    <submittedName>
        <fullName evidence="1">SDR family NAD(P)-dependent oxidoreductase</fullName>
    </submittedName>
</protein>
<dbReference type="PANTHER" id="PTHR43544:SF12">
    <property type="entry name" value="NAD(P)-BINDING ROSSMANN-FOLD SUPERFAMILY PROTEIN"/>
    <property type="match status" value="1"/>
</dbReference>
<dbReference type="InterPro" id="IPR036291">
    <property type="entry name" value="NAD(P)-bd_dom_sf"/>
</dbReference>
<organism evidence="1 2">
    <name type="scientific">Marinobacter xiaoshiensis</name>
    <dbReference type="NCBI Taxonomy" id="3073652"/>
    <lineage>
        <taxon>Bacteria</taxon>
        <taxon>Pseudomonadati</taxon>
        <taxon>Pseudomonadota</taxon>
        <taxon>Gammaproteobacteria</taxon>
        <taxon>Pseudomonadales</taxon>
        <taxon>Marinobacteraceae</taxon>
        <taxon>Marinobacter</taxon>
    </lineage>
</organism>
<keyword evidence="2" id="KW-1185">Reference proteome</keyword>
<accession>A0ABU2HDD7</accession>
<dbReference type="InterPro" id="IPR051468">
    <property type="entry name" value="Fungal_SecMetab_SDRs"/>
</dbReference>
<comment type="caution">
    <text evidence="1">The sequence shown here is derived from an EMBL/GenBank/DDBJ whole genome shotgun (WGS) entry which is preliminary data.</text>
</comment>
<reference evidence="1" key="1">
    <citation type="submission" date="2023-09" db="EMBL/GenBank/DDBJ databases">
        <title>Marinobacter sediminicola sp. nov. and Marinobacter maritimum sp. nov., isolated from marine sediment.</title>
        <authorList>
            <person name="An J."/>
        </authorList>
    </citation>
    <scope>NUCLEOTIDE SEQUENCE</scope>
    <source>
        <strain evidence="1">F60267</strain>
    </source>
</reference>
<dbReference type="PRINTS" id="PR00081">
    <property type="entry name" value="GDHRDH"/>
</dbReference>
<evidence type="ECO:0000313" key="1">
    <source>
        <dbReference type="EMBL" id="MDS1308566.1"/>
    </source>
</evidence>
<dbReference type="EMBL" id="JAVMBO010000003">
    <property type="protein sequence ID" value="MDS1308566.1"/>
    <property type="molecule type" value="Genomic_DNA"/>
</dbReference>
<dbReference type="Pfam" id="PF00106">
    <property type="entry name" value="adh_short"/>
    <property type="match status" value="1"/>
</dbReference>
<evidence type="ECO:0000313" key="2">
    <source>
        <dbReference type="Proteomes" id="UP001267407"/>
    </source>
</evidence>
<name>A0ABU2HDD7_9GAMM</name>
<dbReference type="RefSeq" id="WP_200371679.1">
    <property type="nucleotide sequence ID" value="NZ_JAVMBO010000003.1"/>
</dbReference>